<accession>A0A7W8YP27</accession>
<evidence type="ECO:0000256" key="1">
    <source>
        <dbReference type="SAM" id="SignalP"/>
    </source>
</evidence>
<evidence type="ECO:0000313" key="2">
    <source>
        <dbReference type="EMBL" id="MBB5619218.1"/>
    </source>
</evidence>
<dbReference type="Proteomes" id="UP000537718">
    <property type="component" value="Unassembled WGS sequence"/>
</dbReference>
<dbReference type="RefSeq" id="WP_183865388.1">
    <property type="nucleotide sequence ID" value="NZ_JACHCF010000001.1"/>
</dbReference>
<dbReference type="EMBL" id="JACHCF010000001">
    <property type="protein sequence ID" value="MBB5619218.1"/>
    <property type="molecule type" value="Genomic_DNA"/>
</dbReference>
<comment type="caution">
    <text evidence="2">The sequence shown here is derived from an EMBL/GenBank/DDBJ whole genome shotgun (WGS) entry which is preliminary data.</text>
</comment>
<reference evidence="2 3" key="1">
    <citation type="submission" date="2020-08" db="EMBL/GenBank/DDBJ databases">
        <title>Genomic Encyclopedia of Type Strains, Phase IV (KMG-V): Genome sequencing to study the core and pangenomes of soil and plant-associated prokaryotes.</title>
        <authorList>
            <person name="Whitman W."/>
        </authorList>
    </citation>
    <scope>NUCLEOTIDE SEQUENCE [LARGE SCALE GENOMIC DNA]</scope>
    <source>
        <strain evidence="2 3">MP7CTX6</strain>
    </source>
</reference>
<dbReference type="AlphaFoldDB" id="A0A7W8YP27"/>
<organism evidence="2 3">
    <name type="scientific">Pedobacter cryoconitis</name>
    <dbReference type="NCBI Taxonomy" id="188932"/>
    <lineage>
        <taxon>Bacteria</taxon>
        <taxon>Pseudomonadati</taxon>
        <taxon>Bacteroidota</taxon>
        <taxon>Sphingobacteriia</taxon>
        <taxon>Sphingobacteriales</taxon>
        <taxon>Sphingobacteriaceae</taxon>
        <taxon>Pedobacter</taxon>
    </lineage>
</organism>
<feature type="signal peptide" evidence="1">
    <location>
        <begin position="1"/>
        <end position="20"/>
    </location>
</feature>
<evidence type="ECO:0000313" key="3">
    <source>
        <dbReference type="Proteomes" id="UP000537718"/>
    </source>
</evidence>
<protein>
    <recommendedName>
        <fullName evidence="4">Carboxypeptidase-like protein</fullName>
    </recommendedName>
</protein>
<gene>
    <name evidence="2" type="ORF">HDE69_000254</name>
</gene>
<dbReference type="PROSITE" id="PS51257">
    <property type="entry name" value="PROKAR_LIPOPROTEIN"/>
    <property type="match status" value="1"/>
</dbReference>
<dbReference type="Gene3D" id="2.60.40.1120">
    <property type="entry name" value="Carboxypeptidase-like, regulatory domain"/>
    <property type="match status" value="1"/>
</dbReference>
<evidence type="ECO:0008006" key="4">
    <source>
        <dbReference type="Google" id="ProtNLM"/>
    </source>
</evidence>
<proteinExistence type="predicted"/>
<sequence length="579" mass="62878">MNRKLLLLCFLSLIACKICAQQNAENLSRRVTIKVKNQKIAEVLNQISTSGDFYFSYQGNLFNTDSLVNLSVQNTPVRTILDQLFRGKIDYKENGQHIILRSANLHLTIEPDNITTAERLYLISGYVIDTKTGAKVKQASVYEKRLLQSTLTNNDGYFKLRFKGDYNEVILTASKEAYRDTTLIFLSNITIKPQGYEDTSSTRKSKVSNLVENTGIGRFFVSSKQRFQSLNLSGFLANSPFQASLTPGLSSHGMMSSQVINKASFNILGGYSAGLDGLEMAGLFNMDKTDVGMIQIAGLFNIVGGSVKGIQLAGAVNSVIGNVDAMQAGGLVNYVRGNTTGLQMAGVMNVVRGDLHGFQAAGLYNHTRKNLQGLQMAGAANITNGTLKGAQIAGLYNYAKTVKGVQFGLVNVADTSSGYSIGLINIVKKNGYHNISLSSNELINTNISLKTGTKKLYTILMAGRNLSDTAKISSLGIGLGHQIQLNQKLALGVEYLSQIISTGKWSESSNLNKLQLNLQFKITNGLTIFGGPSYSIYATDYPQGSGVKGFKQQVPPSYAHKFNNTTSGWLGWNVGITLF</sequence>
<dbReference type="SUPFAM" id="SSF49464">
    <property type="entry name" value="Carboxypeptidase regulatory domain-like"/>
    <property type="match status" value="1"/>
</dbReference>
<feature type="chain" id="PRO_5031268533" description="Carboxypeptidase-like protein" evidence="1">
    <location>
        <begin position="21"/>
        <end position="579"/>
    </location>
</feature>
<keyword evidence="1" id="KW-0732">Signal</keyword>
<name>A0A7W8YP27_9SPHI</name>
<dbReference type="InterPro" id="IPR008969">
    <property type="entry name" value="CarboxyPept-like_regulatory"/>
</dbReference>